<accession>A0A0U5FT49</accession>
<dbReference type="PANTHER" id="PTHR43353:SF5">
    <property type="entry name" value="SUCCINATE-SEMIALDEHYDE DEHYDROGENASE, MITOCHONDRIAL"/>
    <property type="match status" value="1"/>
</dbReference>
<dbReference type="Gene3D" id="3.40.605.10">
    <property type="entry name" value="Aldehyde Dehydrogenase, Chain A, domain 1"/>
    <property type="match status" value="2"/>
</dbReference>
<sequence>MARSCPLASTDLTAIMTAENGKPTLEARGEISHAAEFLHWFAGEAQRINGSVIPSASADTGTRVMTINQPVGLVGIFKPWNFPAAMVTRKVGAALAAGCPVILKPAAETPLTAIALANLALRAGFPVGSFSVITTGSMSNTVAVGEVLITHPSIRKFSFTGSTGVGKMLAVRCMGSMKRAGIHDQVVRGLVERVGRDLVSGRGCEEGNTMGPLISARAAEKVRTHVEDALVRGARALTGGSVASKLGESFFEPTVVVDVPADALCMREETFGPLLPVVKFHEESEAVELTNRVVVGLAWYIFTESMSRTTRVSEALEVGMVGVNTGKISDLAVPFGGVKESGLGREGSSLGIHEYLEVKSITINTAP</sequence>
<proteinExistence type="predicted"/>
<reference evidence="4" key="1">
    <citation type="journal article" date="2016" name="Genome Announc.">
        <title>Draft genome sequences of fungus Aspergillus calidoustus.</title>
        <authorList>
            <person name="Horn F."/>
            <person name="Linde J."/>
            <person name="Mattern D.J."/>
            <person name="Walther G."/>
            <person name="Guthke R."/>
            <person name="Scherlach K."/>
            <person name="Martin K."/>
            <person name="Brakhage A.A."/>
            <person name="Petzke L."/>
            <person name="Valiante V."/>
        </authorList>
    </citation>
    <scope>NUCLEOTIDE SEQUENCE [LARGE SCALE GENOMIC DNA]</scope>
    <source>
        <strain evidence="4">SF006504</strain>
    </source>
</reference>
<dbReference type="OrthoDB" id="310895at2759"/>
<dbReference type="InterPro" id="IPR016162">
    <property type="entry name" value="Ald_DH_N"/>
</dbReference>
<dbReference type="Gene3D" id="3.40.309.10">
    <property type="entry name" value="Aldehyde Dehydrogenase, Chain A, domain 2"/>
    <property type="match status" value="1"/>
</dbReference>
<keyword evidence="4" id="KW-1185">Reference proteome</keyword>
<protein>
    <recommendedName>
        <fullName evidence="2">Aldehyde dehydrogenase domain-containing protein</fullName>
    </recommendedName>
</protein>
<evidence type="ECO:0000256" key="1">
    <source>
        <dbReference type="ARBA" id="ARBA00023002"/>
    </source>
</evidence>
<evidence type="ECO:0000313" key="4">
    <source>
        <dbReference type="Proteomes" id="UP000054771"/>
    </source>
</evidence>
<keyword evidence="1" id="KW-0560">Oxidoreductase</keyword>
<dbReference type="InterPro" id="IPR016163">
    <property type="entry name" value="Ald_DH_C"/>
</dbReference>
<dbReference type="FunFam" id="3.40.605.10:FF:000063">
    <property type="entry name" value="Succinate-semialdehyde dehydrogenase, mitochondrial"/>
    <property type="match status" value="1"/>
</dbReference>
<dbReference type="STRING" id="454130.A0A0U5FT49"/>
<dbReference type="InterPro" id="IPR016161">
    <property type="entry name" value="Ald_DH/histidinol_DH"/>
</dbReference>
<dbReference type="Pfam" id="PF00171">
    <property type="entry name" value="Aldedh"/>
    <property type="match status" value="2"/>
</dbReference>
<feature type="domain" description="Aldehyde dehydrogenase" evidence="2">
    <location>
        <begin position="181"/>
        <end position="361"/>
    </location>
</feature>
<dbReference type="SUPFAM" id="SSF53720">
    <property type="entry name" value="ALDH-like"/>
    <property type="match status" value="1"/>
</dbReference>
<gene>
    <name evidence="3" type="ORF">ASPCAL01393</name>
</gene>
<dbReference type="EMBL" id="CDMC01000001">
    <property type="protein sequence ID" value="CEL01815.1"/>
    <property type="molecule type" value="Genomic_DNA"/>
</dbReference>
<evidence type="ECO:0000259" key="2">
    <source>
        <dbReference type="Pfam" id="PF00171"/>
    </source>
</evidence>
<dbReference type="AlphaFoldDB" id="A0A0U5FT49"/>
<organism evidence="3 4">
    <name type="scientific">Aspergillus calidoustus</name>
    <dbReference type="NCBI Taxonomy" id="454130"/>
    <lineage>
        <taxon>Eukaryota</taxon>
        <taxon>Fungi</taxon>
        <taxon>Dikarya</taxon>
        <taxon>Ascomycota</taxon>
        <taxon>Pezizomycotina</taxon>
        <taxon>Eurotiomycetes</taxon>
        <taxon>Eurotiomycetidae</taxon>
        <taxon>Eurotiales</taxon>
        <taxon>Aspergillaceae</taxon>
        <taxon>Aspergillus</taxon>
        <taxon>Aspergillus subgen. Nidulantes</taxon>
    </lineage>
</organism>
<dbReference type="GO" id="GO:0009450">
    <property type="term" value="P:gamma-aminobutyric acid catabolic process"/>
    <property type="evidence" value="ECO:0007669"/>
    <property type="project" value="TreeGrafter"/>
</dbReference>
<dbReference type="GO" id="GO:0004777">
    <property type="term" value="F:succinate-semialdehyde dehydrogenase (NAD+) activity"/>
    <property type="evidence" value="ECO:0007669"/>
    <property type="project" value="TreeGrafter"/>
</dbReference>
<name>A0A0U5FT49_ASPCI</name>
<evidence type="ECO:0000313" key="3">
    <source>
        <dbReference type="EMBL" id="CEL01815.1"/>
    </source>
</evidence>
<feature type="domain" description="Aldehyde dehydrogenase" evidence="2">
    <location>
        <begin position="10"/>
        <end position="179"/>
    </location>
</feature>
<dbReference type="OMA" id="THAMQAS"/>
<dbReference type="Proteomes" id="UP000054771">
    <property type="component" value="Unassembled WGS sequence"/>
</dbReference>
<dbReference type="PANTHER" id="PTHR43353">
    <property type="entry name" value="SUCCINATE-SEMIALDEHYDE DEHYDROGENASE, MITOCHONDRIAL"/>
    <property type="match status" value="1"/>
</dbReference>
<dbReference type="InterPro" id="IPR050740">
    <property type="entry name" value="Aldehyde_DH_Superfamily"/>
</dbReference>
<dbReference type="InterPro" id="IPR015590">
    <property type="entry name" value="Aldehyde_DH_dom"/>
</dbReference>